<dbReference type="SUPFAM" id="SSF47240">
    <property type="entry name" value="Ferritin-like"/>
    <property type="match status" value="1"/>
</dbReference>
<evidence type="ECO:0000256" key="6">
    <source>
        <dbReference type="PIRSR" id="PIRSR601519-1"/>
    </source>
</evidence>
<evidence type="ECO:0000256" key="2">
    <source>
        <dbReference type="ARBA" id="ARBA00040044"/>
    </source>
</evidence>
<dbReference type="InterPro" id="IPR009078">
    <property type="entry name" value="Ferritin-like_SF"/>
</dbReference>
<comment type="function">
    <text evidence="4">Stores iron in a soluble, non-toxic, readily available form. Important for iron homeostasis. Iron is taken up in the ferrous form and deposited as ferric hydroxides after oxidation. Also plays a role in delivery of iron to cells. Mediates iron uptake in capsule cells of the developing kidney. Delivery to lysosomes by the cargo receptor NCOA4 for autophagic degradation and release or iron.</text>
</comment>
<sequence>MGVDEPPGGKNSEIHGSSDDVALEGVGHFFQKLAKEKHEGTKHLLNMQHQCSGHVNFQDVPKPSQDEWGETQDTTEVAMALEKNLNQALLDLYALGSTCLDLCDFLDEEVKLIRKVGDN</sequence>
<gene>
    <name evidence="8" type="ORF">MDA_GLEAN10021532</name>
</gene>
<keyword evidence="6" id="KW-0408">Iron</keyword>
<dbReference type="Proteomes" id="UP000010556">
    <property type="component" value="Unassembled WGS sequence"/>
</dbReference>
<dbReference type="Gene3D" id="1.20.1260.10">
    <property type="match status" value="1"/>
</dbReference>
<evidence type="ECO:0000256" key="3">
    <source>
        <dbReference type="ARBA" id="ARBA00044942"/>
    </source>
</evidence>
<dbReference type="AlphaFoldDB" id="L5M772"/>
<keyword evidence="9" id="KW-1185">Reference proteome</keyword>
<evidence type="ECO:0000256" key="5">
    <source>
        <dbReference type="ARBA" id="ARBA00047045"/>
    </source>
</evidence>
<dbReference type="EMBL" id="KB103229">
    <property type="protein sequence ID" value="ELK34187.1"/>
    <property type="molecule type" value="Genomic_DNA"/>
</dbReference>
<dbReference type="PANTHER" id="PTHR11431">
    <property type="entry name" value="FERRITIN"/>
    <property type="match status" value="1"/>
</dbReference>
<evidence type="ECO:0000313" key="9">
    <source>
        <dbReference type="Proteomes" id="UP000010556"/>
    </source>
</evidence>
<dbReference type="GO" id="GO:0008199">
    <property type="term" value="F:ferric iron binding"/>
    <property type="evidence" value="ECO:0007669"/>
    <property type="project" value="InterPro"/>
</dbReference>
<comment type="subcellular location">
    <subcellularLocation>
        <location evidence="3">Autolysosome</location>
    </subcellularLocation>
</comment>
<keyword evidence="6" id="KW-0479">Metal-binding</keyword>
<dbReference type="GO" id="GO:0006826">
    <property type="term" value="P:iron ion transport"/>
    <property type="evidence" value="ECO:0007669"/>
    <property type="project" value="InterPro"/>
</dbReference>
<dbReference type="GO" id="GO:0006879">
    <property type="term" value="P:intracellular iron ion homeostasis"/>
    <property type="evidence" value="ECO:0007669"/>
    <property type="project" value="InterPro"/>
</dbReference>
<evidence type="ECO:0000259" key="7">
    <source>
        <dbReference type="Pfam" id="PF00210"/>
    </source>
</evidence>
<comment type="subunit">
    <text evidence="5">Oligomer of 24 subunits. There are two types of subunits: L (light) chain and H (heavy) chain. The major chain can be light or heavy, depending on the species and tissue type. The functional molecule forms a roughly spherical shell with a diameter of 12 nm and contains a central cavity into which the insoluble mineral iron core is deposited. Interacts with NCOA4.</text>
</comment>
<dbReference type="InterPro" id="IPR001519">
    <property type="entry name" value="Ferritin"/>
</dbReference>
<dbReference type="InterPro" id="IPR012347">
    <property type="entry name" value="Ferritin-like"/>
</dbReference>
<feature type="binding site" evidence="6">
    <location>
        <position position="82"/>
    </location>
    <ligand>
        <name>Fe cation</name>
        <dbReference type="ChEBI" id="CHEBI:24875"/>
        <label>1</label>
    </ligand>
</feature>
<dbReference type="GO" id="GO:0008198">
    <property type="term" value="F:ferrous iron binding"/>
    <property type="evidence" value="ECO:0007669"/>
    <property type="project" value="TreeGrafter"/>
</dbReference>
<dbReference type="PANTHER" id="PTHR11431:SF47">
    <property type="entry name" value="FERRITIN LIGHT CHAIN"/>
    <property type="match status" value="1"/>
</dbReference>
<organism evidence="8 9">
    <name type="scientific">Myotis davidii</name>
    <name type="common">David's myotis</name>
    <dbReference type="NCBI Taxonomy" id="225400"/>
    <lineage>
        <taxon>Eukaryota</taxon>
        <taxon>Metazoa</taxon>
        <taxon>Chordata</taxon>
        <taxon>Craniata</taxon>
        <taxon>Vertebrata</taxon>
        <taxon>Euteleostomi</taxon>
        <taxon>Mammalia</taxon>
        <taxon>Eutheria</taxon>
        <taxon>Laurasiatheria</taxon>
        <taxon>Chiroptera</taxon>
        <taxon>Yangochiroptera</taxon>
        <taxon>Vespertilionidae</taxon>
        <taxon>Myotis</taxon>
    </lineage>
</organism>
<feature type="domain" description="Ferritin/DPS" evidence="7">
    <location>
        <begin position="18"/>
        <end position="98"/>
    </location>
</feature>
<dbReference type="Pfam" id="PF00210">
    <property type="entry name" value="Ferritin"/>
    <property type="match status" value="1"/>
</dbReference>
<proteinExistence type="inferred from homology"/>
<accession>L5M772</accession>
<name>L5M772_MYODS</name>
<comment type="similarity">
    <text evidence="1">Belongs to the ferritin family.</text>
</comment>
<evidence type="ECO:0000313" key="8">
    <source>
        <dbReference type="EMBL" id="ELK34187.1"/>
    </source>
</evidence>
<protein>
    <recommendedName>
        <fullName evidence="2">Ferritin light chain</fullName>
    </recommendedName>
</protein>
<evidence type="ECO:0000256" key="1">
    <source>
        <dbReference type="ARBA" id="ARBA00007513"/>
    </source>
</evidence>
<dbReference type="GO" id="GO:0044754">
    <property type="term" value="C:autolysosome"/>
    <property type="evidence" value="ECO:0007669"/>
    <property type="project" value="UniProtKB-SubCell"/>
</dbReference>
<dbReference type="InterPro" id="IPR008331">
    <property type="entry name" value="Ferritin_DPS_dom"/>
</dbReference>
<evidence type="ECO:0000256" key="4">
    <source>
        <dbReference type="ARBA" id="ARBA00045578"/>
    </source>
</evidence>
<reference evidence="9" key="1">
    <citation type="journal article" date="2013" name="Science">
        <title>Comparative analysis of bat genomes provides insight into the evolution of flight and immunity.</title>
        <authorList>
            <person name="Zhang G."/>
            <person name="Cowled C."/>
            <person name="Shi Z."/>
            <person name="Huang Z."/>
            <person name="Bishop-Lilly K.A."/>
            <person name="Fang X."/>
            <person name="Wynne J.W."/>
            <person name="Xiong Z."/>
            <person name="Baker M.L."/>
            <person name="Zhao W."/>
            <person name="Tachedjian M."/>
            <person name="Zhu Y."/>
            <person name="Zhou P."/>
            <person name="Jiang X."/>
            <person name="Ng J."/>
            <person name="Yang L."/>
            <person name="Wu L."/>
            <person name="Xiao J."/>
            <person name="Feng Y."/>
            <person name="Chen Y."/>
            <person name="Sun X."/>
            <person name="Zhang Y."/>
            <person name="Marsh G.A."/>
            <person name="Crameri G."/>
            <person name="Broder C.C."/>
            <person name="Frey K.G."/>
            <person name="Wang L.F."/>
            <person name="Wang J."/>
        </authorList>
    </citation>
    <scope>NUCLEOTIDE SEQUENCE [LARGE SCALE GENOMIC DNA]</scope>
</reference>